<dbReference type="InterPro" id="IPR048279">
    <property type="entry name" value="MdtK-like"/>
</dbReference>
<comment type="caution">
    <text evidence="14">The sequence shown here is derived from an EMBL/GenBank/DDBJ whole genome shotgun (WGS) entry which is preliminary data.</text>
</comment>
<feature type="transmembrane region" description="Helical" evidence="13">
    <location>
        <begin position="366"/>
        <end position="389"/>
    </location>
</feature>
<dbReference type="GO" id="GO:0042910">
    <property type="term" value="F:xenobiotic transmembrane transporter activity"/>
    <property type="evidence" value="ECO:0007669"/>
    <property type="project" value="InterPro"/>
</dbReference>
<evidence type="ECO:0000256" key="3">
    <source>
        <dbReference type="ARBA" id="ARBA00010199"/>
    </source>
</evidence>
<dbReference type="GO" id="GO:0005886">
    <property type="term" value="C:plasma membrane"/>
    <property type="evidence" value="ECO:0007669"/>
    <property type="project" value="UniProtKB-SubCell"/>
</dbReference>
<evidence type="ECO:0000313" key="14">
    <source>
        <dbReference type="EMBL" id="HIS92475.1"/>
    </source>
</evidence>
<keyword evidence="8 13" id="KW-0812">Transmembrane</keyword>
<accession>A0A9D1G0Y7</accession>
<reference evidence="14" key="1">
    <citation type="submission" date="2020-10" db="EMBL/GenBank/DDBJ databases">
        <authorList>
            <person name="Gilroy R."/>
        </authorList>
    </citation>
    <scope>NUCLEOTIDE SEQUENCE</scope>
    <source>
        <strain evidence="14">13766</strain>
    </source>
</reference>
<evidence type="ECO:0000256" key="12">
    <source>
        <dbReference type="ARBA" id="ARBA00031636"/>
    </source>
</evidence>
<dbReference type="EMBL" id="DVJN01000110">
    <property type="protein sequence ID" value="HIS92475.1"/>
    <property type="molecule type" value="Genomic_DNA"/>
</dbReference>
<evidence type="ECO:0000256" key="7">
    <source>
        <dbReference type="ARBA" id="ARBA00022475"/>
    </source>
</evidence>
<dbReference type="InterPro" id="IPR002528">
    <property type="entry name" value="MATE_fam"/>
</dbReference>
<reference evidence="14" key="2">
    <citation type="journal article" date="2021" name="PeerJ">
        <title>Extensive microbial diversity within the chicken gut microbiome revealed by metagenomics and culture.</title>
        <authorList>
            <person name="Gilroy R."/>
            <person name="Ravi A."/>
            <person name="Getino M."/>
            <person name="Pursley I."/>
            <person name="Horton D.L."/>
            <person name="Alikhan N.F."/>
            <person name="Baker D."/>
            <person name="Gharbi K."/>
            <person name="Hall N."/>
            <person name="Watson M."/>
            <person name="Adriaenssens E.M."/>
            <person name="Foster-Nyarko E."/>
            <person name="Jarju S."/>
            <person name="Secka A."/>
            <person name="Antonio M."/>
            <person name="Oren A."/>
            <person name="Chaudhuri R.R."/>
            <person name="La Ragione R."/>
            <person name="Hildebrand F."/>
            <person name="Pallen M.J."/>
        </authorList>
    </citation>
    <scope>NUCLEOTIDE SEQUENCE</scope>
    <source>
        <strain evidence="14">13766</strain>
    </source>
</reference>
<evidence type="ECO:0000256" key="4">
    <source>
        <dbReference type="ARBA" id="ARBA00020268"/>
    </source>
</evidence>
<comment type="similarity">
    <text evidence="3">Belongs to the multi antimicrobial extrusion (MATE) (TC 2.A.66.1) family.</text>
</comment>
<dbReference type="CDD" id="cd13137">
    <property type="entry name" value="MATE_NorM_like"/>
    <property type="match status" value="1"/>
</dbReference>
<keyword evidence="7" id="KW-1003">Cell membrane</keyword>
<sequence length="457" mass="48670">MKNRKEWMQVLHLSWPPILESLLLSLASYIDSAMLGAVGPAAQASVAVNISTVWLLGGLMSALGLGFTYVVANSVGARDYRRARSAARHAILGALLLGLALTGLVQAIAHPLPMWLGADPEIYDTARVYMRIIGASFVFQALSRACSSILRGAGQMKLPLVVNVGGNLVNIIGNTLLIFPTREVQILGFSFTMWGADMSVAGAAAATLASHVFAGVLLLLAVLRANTPIRYQKGERCPLDPRILKDAWRVMLPNALEQSCLSLGQIAMTSMVAPLGTISLAAHNQAVTAEGICYLPAMGLANSATTLVGQSLGAREPDRAQRYANMTCVAALGFMLVLSTLLFIFAEPLIRIFSRDAGVIELGRTVLRIVAFGEPFYGLNLVISGTLAGAGDSRHAFLYSAIGMWGIRTPVCLLMVKVLGWGLAGAWLAMAADLIVRGILCTLRLMSGKWKTAAAHR</sequence>
<dbReference type="GO" id="GO:0015297">
    <property type="term" value="F:antiporter activity"/>
    <property type="evidence" value="ECO:0007669"/>
    <property type="project" value="UniProtKB-KW"/>
</dbReference>
<dbReference type="InterPro" id="IPR050222">
    <property type="entry name" value="MATE_MdtK"/>
</dbReference>
<feature type="transmembrane region" description="Helical" evidence="13">
    <location>
        <begin position="323"/>
        <end position="346"/>
    </location>
</feature>
<dbReference type="NCBIfam" id="TIGR00797">
    <property type="entry name" value="matE"/>
    <property type="match status" value="1"/>
</dbReference>
<dbReference type="PANTHER" id="PTHR43298:SF2">
    <property type="entry name" value="FMN_FAD EXPORTER YEEO-RELATED"/>
    <property type="match status" value="1"/>
</dbReference>
<evidence type="ECO:0000256" key="6">
    <source>
        <dbReference type="ARBA" id="ARBA00022449"/>
    </source>
</evidence>
<keyword evidence="9 13" id="KW-1133">Transmembrane helix</keyword>
<dbReference type="PANTHER" id="PTHR43298">
    <property type="entry name" value="MULTIDRUG RESISTANCE PROTEIN NORM-RELATED"/>
    <property type="match status" value="1"/>
</dbReference>
<feature type="transmembrane region" description="Helical" evidence="13">
    <location>
        <begin position="158"/>
        <end position="179"/>
    </location>
</feature>
<feature type="transmembrane region" description="Helical" evidence="13">
    <location>
        <begin position="422"/>
        <end position="443"/>
    </location>
</feature>
<keyword evidence="5" id="KW-0813">Transport</keyword>
<evidence type="ECO:0000256" key="13">
    <source>
        <dbReference type="SAM" id="Phobius"/>
    </source>
</evidence>
<name>A0A9D1G0Y7_9FIRM</name>
<keyword evidence="11 13" id="KW-0472">Membrane</keyword>
<feature type="transmembrane region" description="Helical" evidence="13">
    <location>
        <begin position="199"/>
        <end position="223"/>
    </location>
</feature>
<dbReference type="Pfam" id="PF01554">
    <property type="entry name" value="MatE"/>
    <property type="match status" value="2"/>
</dbReference>
<proteinExistence type="inferred from homology"/>
<keyword evidence="6" id="KW-0050">Antiport</keyword>
<evidence type="ECO:0000256" key="11">
    <source>
        <dbReference type="ARBA" id="ARBA00023136"/>
    </source>
</evidence>
<comment type="subcellular location">
    <subcellularLocation>
        <location evidence="2">Cell membrane</location>
        <topology evidence="2">Multi-pass membrane protein</topology>
    </subcellularLocation>
</comment>
<protein>
    <recommendedName>
        <fullName evidence="4">Probable multidrug resistance protein NorM</fullName>
    </recommendedName>
    <alternativeName>
        <fullName evidence="12">Multidrug-efflux transporter</fullName>
    </alternativeName>
</protein>
<feature type="transmembrane region" description="Helical" evidence="13">
    <location>
        <begin position="89"/>
        <end position="108"/>
    </location>
</feature>
<evidence type="ECO:0000256" key="9">
    <source>
        <dbReference type="ARBA" id="ARBA00022989"/>
    </source>
</evidence>
<evidence type="ECO:0000256" key="1">
    <source>
        <dbReference type="ARBA" id="ARBA00003408"/>
    </source>
</evidence>
<feature type="transmembrane region" description="Helical" evidence="13">
    <location>
        <begin position="128"/>
        <end position="146"/>
    </location>
</feature>
<dbReference type="AlphaFoldDB" id="A0A9D1G0Y7"/>
<gene>
    <name evidence="14" type="ORF">IAA84_05590</name>
</gene>
<evidence type="ECO:0000313" key="15">
    <source>
        <dbReference type="Proteomes" id="UP000824140"/>
    </source>
</evidence>
<comment type="function">
    <text evidence="1">Multidrug efflux pump.</text>
</comment>
<keyword evidence="10" id="KW-0406">Ion transport</keyword>
<feature type="transmembrane region" description="Helical" evidence="13">
    <location>
        <begin position="54"/>
        <end position="77"/>
    </location>
</feature>
<dbReference type="GO" id="GO:0006811">
    <property type="term" value="P:monoatomic ion transport"/>
    <property type="evidence" value="ECO:0007669"/>
    <property type="project" value="UniProtKB-KW"/>
</dbReference>
<evidence type="ECO:0000256" key="10">
    <source>
        <dbReference type="ARBA" id="ARBA00023065"/>
    </source>
</evidence>
<evidence type="ECO:0000256" key="2">
    <source>
        <dbReference type="ARBA" id="ARBA00004651"/>
    </source>
</evidence>
<evidence type="ECO:0000256" key="5">
    <source>
        <dbReference type="ARBA" id="ARBA00022448"/>
    </source>
</evidence>
<dbReference type="Proteomes" id="UP000824140">
    <property type="component" value="Unassembled WGS sequence"/>
</dbReference>
<organism evidence="14 15">
    <name type="scientific">Candidatus Alectryocaccomicrobium excrementavium</name>
    <dbReference type="NCBI Taxonomy" id="2840668"/>
    <lineage>
        <taxon>Bacteria</taxon>
        <taxon>Bacillati</taxon>
        <taxon>Bacillota</taxon>
        <taxon>Clostridia</taxon>
        <taxon>Candidatus Alectryocaccomicrobium</taxon>
    </lineage>
</organism>
<dbReference type="PIRSF" id="PIRSF006603">
    <property type="entry name" value="DinF"/>
    <property type="match status" value="1"/>
</dbReference>
<evidence type="ECO:0000256" key="8">
    <source>
        <dbReference type="ARBA" id="ARBA00022692"/>
    </source>
</evidence>